<organism evidence="2 3">
    <name type="scientific">Erythrobacter litoralis</name>
    <dbReference type="NCBI Taxonomy" id="39960"/>
    <lineage>
        <taxon>Bacteria</taxon>
        <taxon>Pseudomonadati</taxon>
        <taxon>Pseudomonadota</taxon>
        <taxon>Alphaproteobacteria</taxon>
        <taxon>Sphingomonadales</taxon>
        <taxon>Erythrobacteraceae</taxon>
        <taxon>Erythrobacter/Porphyrobacter group</taxon>
        <taxon>Erythrobacter</taxon>
    </lineage>
</organism>
<accession>A0A074MU94</accession>
<keyword evidence="1" id="KW-0732">Signal</keyword>
<feature type="chain" id="PRO_5001699068" description="Lipocalin-like domain-containing protein" evidence="1">
    <location>
        <begin position="22"/>
        <end position="270"/>
    </location>
</feature>
<comment type="caution">
    <text evidence="2">The sequence shown here is derived from an EMBL/GenBank/DDBJ whole genome shotgun (WGS) entry which is preliminary data.</text>
</comment>
<dbReference type="KEGG" id="elq:Ga0102493_112942"/>
<proteinExistence type="predicted"/>
<dbReference type="AlphaFoldDB" id="A0A074MU94"/>
<dbReference type="OrthoDB" id="5958677at2"/>
<evidence type="ECO:0000313" key="2">
    <source>
        <dbReference type="EMBL" id="KEO98576.1"/>
    </source>
</evidence>
<evidence type="ECO:0008006" key="4">
    <source>
        <dbReference type="Google" id="ProtNLM"/>
    </source>
</evidence>
<dbReference type="Proteomes" id="UP000027866">
    <property type="component" value="Unassembled WGS sequence"/>
</dbReference>
<reference evidence="2 3" key="1">
    <citation type="submission" date="2014-04" db="EMBL/GenBank/DDBJ databases">
        <title>A comprehensive comparison of genomes of Erythrobacter spp. Strains.</title>
        <authorList>
            <person name="Zheng Q."/>
        </authorList>
    </citation>
    <scope>NUCLEOTIDE SEQUENCE [LARGE SCALE GENOMIC DNA]</scope>
    <source>
        <strain evidence="2 3">DSM 8509</strain>
    </source>
</reference>
<sequence>MNKMMTAMAAMTLAMGLAACAEENAETTATASESGSLAGTWKADVASAQAENDVDSYVFADGTYTCNSCKPAFSITANGEWQEVDRPGVDALKVAMVDDMTISSASRRGDKQLGESTWTVSEDGQTMTIAWTNMDGEETTEGTTVLQRTAAGPDGSHAASGDWELKEIGPMSDAALTFSYEIDGDTIISKGNSGGYTAVLGGDAVTPEDDETGGVVKVEKTGENTYRETYMRDGEVINVLDLTVEGDTLKGVSTDPRDDSVFRWTATRQS</sequence>
<dbReference type="PATRIC" id="fig|39960.10.peg.2038"/>
<evidence type="ECO:0000313" key="3">
    <source>
        <dbReference type="Proteomes" id="UP000027866"/>
    </source>
</evidence>
<gene>
    <name evidence="2" type="ORF">EH32_05580</name>
</gene>
<protein>
    <recommendedName>
        <fullName evidence="4">Lipocalin-like domain-containing protein</fullName>
    </recommendedName>
</protein>
<dbReference type="RefSeq" id="WP_034900812.1">
    <property type="nucleotide sequence ID" value="NZ_CP017057.1"/>
</dbReference>
<keyword evidence="3" id="KW-1185">Reference proteome</keyword>
<evidence type="ECO:0000256" key="1">
    <source>
        <dbReference type="SAM" id="SignalP"/>
    </source>
</evidence>
<dbReference type="PROSITE" id="PS51257">
    <property type="entry name" value="PROKAR_LIPOPROTEIN"/>
    <property type="match status" value="1"/>
</dbReference>
<dbReference type="EMBL" id="JMIX01000003">
    <property type="protein sequence ID" value="KEO98576.1"/>
    <property type="molecule type" value="Genomic_DNA"/>
</dbReference>
<name>A0A074MU94_9SPHN</name>
<feature type="signal peptide" evidence="1">
    <location>
        <begin position="1"/>
        <end position="21"/>
    </location>
</feature>